<reference evidence="4" key="1">
    <citation type="journal article" date="2003" name="Mol. Biol. Evol.">
        <title>Evolution of target specificity in R1 clade non-LTR retrotransposons.</title>
        <authorList>
            <person name="Kojima K.K."/>
            <person name="Fujiwara H."/>
        </authorList>
    </citation>
    <scope>NUCLEOTIDE SEQUENCE</scope>
</reference>
<evidence type="ECO:0000256" key="2">
    <source>
        <dbReference type="SAM" id="MobiDB-lite"/>
    </source>
</evidence>
<dbReference type="VEuPathDB" id="VectorBase:AGAMI1_014937"/>
<dbReference type="EMBL" id="AB090817">
    <property type="protein sequence ID" value="BAC57909.1"/>
    <property type="molecule type" value="Genomic_DNA"/>
</dbReference>
<feature type="compositionally biased region" description="Basic residues" evidence="2">
    <location>
        <begin position="99"/>
        <end position="115"/>
    </location>
</feature>
<sequence length="344" mass="38902">MMDFLDEVMSEFRRYRAVNRMQQVLDRQTQTSFDGNDGFGPQTRKGRRPVADDQQPGPSGLQRLQQQQQQPSRLTPVREAVENIPSPRNGPNINEGSINKRKKKKSKKKQNKPRKRPEALLISDCTSEELAKLLKEMKQSDALKSVGETISKVRRAQNGGMLLELKQGSSASAIAPKVKEAVKGKASVRTLAPSKMIEIMHLDEITTPEEVAESVKAQLNIEIEIDRIKMKKGRAAGTQWARINVSLPDFQSFLNLGKLKVGWSICHIREVMEEQKCYKCWKVGHTSYHCREPDRSNLCWKCGLSGHKKQACTNSVKCLDCGTRSQNLHATGSYMCPRRRTIRS</sequence>
<feature type="domain" description="CCHC-type" evidence="3">
    <location>
        <begin position="276"/>
        <end position="292"/>
    </location>
</feature>
<dbReference type="AlphaFoldDB" id="Q868S1"/>
<dbReference type="SMART" id="SM00343">
    <property type="entry name" value="ZnF_C2HC"/>
    <property type="match status" value="2"/>
</dbReference>
<evidence type="ECO:0000256" key="1">
    <source>
        <dbReference type="PROSITE-ProRule" id="PRU00047"/>
    </source>
</evidence>
<protein>
    <submittedName>
        <fullName evidence="4">Gag-like protein</fullName>
    </submittedName>
</protein>
<accession>Q868S1</accession>
<dbReference type="Gene3D" id="4.10.60.10">
    <property type="entry name" value="Zinc finger, CCHC-type"/>
    <property type="match status" value="1"/>
</dbReference>
<keyword evidence="1" id="KW-0863">Zinc-finger</keyword>
<dbReference type="PROSITE" id="PS50158">
    <property type="entry name" value="ZF_CCHC"/>
    <property type="match status" value="2"/>
</dbReference>
<feature type="domain" description="CCHC-type" evidence="3">
    <location>
        <begin position="299"/>
        <end position="314"/>
    </location>
</feature>
<organism evidence="4">
    <name type="scientific">Anopheles gambiae</name>
    <name type="common">African malaria mosquito</name>
    <dbReference type="NCBI Taxonomy" id="7165"/>
    <lineage>
        <taxon>Eukaryota</taxon>
        <taxon>Metazoa</taxon>
        <taxon>Ecdysozoa</taxon>
        <taxon>Arthropoda</taxon>
        <taxon>Hexapoda</taxon>
        <taxon>Insecta</taxon>
        <taxon>Pterygota</taxon>
        <taxon>Neoptera</taxon>
        <taxon>Endopterygota</taxon>
        <taxon>Diptera</taxon>
        <taxon>Nematocera</taxon>
        <taxon>Culicoidea</taxon>
        <taxon>Culicidae</taxon>
        <taxon>Anophelinae</taxon>
        <taxon>Anopheles</taxon>
    </lineage>
</organism>
<evidence type="ECO:0000259" key="3">
    <source>
        <dbReference type="PROSITE" id="PS50158"/>
    </source>
</evidence>
<evidence type="ECO:0000313" key="4">
    <source>
        <dbReference type="EMBL" id="BAC57909.1"/>
    </source>
</evidence>
<name>Q868S1_ANOGA</name>
<keyword evidence="1" id="KW-0862">Zinc</keyword>
<feature type="region of interest" description="Disordered" evidence="2">
    <location>
        <begin position="26"/>
        <end position="120"/>
    </location>
</feature>
<proteinExistence type="predicted"/>
<dbReference type="GO" id="GO:0008270">
    <property type="term" value="F:zinc ion binding"/>
    <property type="evidence" value="ECO:0007669"/>
    <property type="project" value="UniProtKB-KW"/>
</dbReference>
<dbReference type="InterPro" id="IPR036875">
    <property type="entry name" value="Znf_CCHC_sf"/>
</dbReference>
<dbReference type="InterPro" id="IPR001878">
    <property type="entry name" value="Znf_CCHC"/>
</dbReference>
<dbReference type="GO" id="GO:0003676">
    <property type="term" value="F:nucleic acid binding"/>
    <property type="evidence" value="ECO:0007669"/>
    <property type="project" value="InterPro"/>
</dbReference>
<dbReference type="SUPFAM" id="SSF57756">
    <property type="entry name" value="Retrovirus zinc finger-like domains"/>
    <property type="match status" value="1"/>
</dbReference>
<feature type="compositionally biased region" description="Low complexity" evidence="2">
    <location>
        <begin position="54"/>
        <end position="74"/>
    </location>
</feature>
<keyword evidence="1" id="KW-0479">Metal-binding</keyword>